<evidence type="ECO:0000313" key="9">
    <source>
        <dbReference type="EMBL" id="MBD8013412.1"/>
    </source>
</evidence>
<evidence type="ECO:0000256" key="3">
    <source>
        <dbReference type="ARBA" id="ARBA00022679"/>
    </source>
</evidence>
<dbReference type="Gene3D" id="3.30.565.10">
    <property type="entry name" value="Histidine kinase-like ATPase, C-terminal domain"/>
    <property type="match status" value="1"/>
</dbReference>
<dbReference type="EMBL" id="JACSPU010000001">
    <property type="protein sequence ID" value="MBD8013412.1"/>
    <property type="molecule type" value="Genomic_DNA"/>
</dbReference>
<dbReference type="Proteomes" id="UP000658980">
    <property type="component" value="Unassembled WGS sequence"/>
</dbReference>
<accession>A0ABR8W8R4</accession>
<dbReference type="SUPFAM" id="SSF55874">
    <property type="entry name" value="ATPase domain of HSP90 chaperone/DNA topoisomerase II/histidine kinase"/>
    <property type="match status" value="1"/>
</dbReference>
<evidence type="ECO:0000313" key="10">
    <source>
        <dbReference type="Proteomes" id="UP000658980"/>
    </source>
</evidence>
<dbReference type="PANTHER" id="PTHR34220:SF7">
    <property type="entry name" value="SENSOR HISTIDINE KINASE YPDA"/>
    <property type="match status" value="1"/>
</dbReference>
<dbReference type="PROSITE" id="PS50109">
    <property type="entry name" value="HIS_KIN"/>
    <property type="match status" value="1"/>
</dbReference>
<evidence type="ECO:0000256" key="2">
    <source>
        <dbReference type="ARBA" id="ARBA00012438"/>
    </source>
</evidence>
<evidence type="ECO:0000256" key="5">
    <source>
        <dbReference type="ARBA" id="ARBA00022777"/>
    </source>
</evidence>
<name>A0ABR8W8R4_9BACL</name>
<protein>
    <recommendedName>
        <fullName evidence="2">histidine kinase</fullName>
        <ecNumber evidence="2">2.7.13.3</ecNumber>
    </recommendedName>
</protein>
<sequence>MTAYNLNQLVNVEVLQEIQERFAVASGLGVIIADEHGQPITNPSNFTNFCSKMRSTEEGGECCALSDQSLGRQAVLQEKPTVHYCHAGLIDLAAPIVLNGHHLGSVLCGQVLMEPQDKKQIQFMREQFKHFSIEKELLEQYVQEIEFSSQRRIDSTLQMLQLVADYIVKIGSTHMVEEELNNKLMKELEVHIQLESLLQETELKVLQTQVNPHFLFNTLNTISRIAYLENAEQTQNVTYSLAKIMRYSLRSSTEPVTLKEELDYIQSYLTIQQSRFRNQIQYEQLLEIDAEAIKVPIFSIQPLIENAIIHGLEPQSGDLKIKFHGYLKEGNVILEISDTGVGVSEDRIATIFSAARKKSNSHTTGIGMNNVQQRIKHYFGKEYGISDIKSEIGRGTTVQITLPAVVEVDALESHDSRR</sequence>
<evidence type="ECO:0000256" key="7">
    <source>
        <dbReference type="ARBA" id="ARBA00023012"/>
    </source>
</evidence>
<keyword evidence="5" id="KW-0418">Kinase</keyword>
<keyword evidence="3" id="KW-0808">Transferase</keyword>
<dbReference type="InterPro" id="IPR050640">
    <property type="entry name" value="Bact_2-comp_sensor_kinase"/>
</dbReference>
<comment type="catalytic activity">
    <reaction evidence="1">
        <text>ATP + protein L-histidine = ADP + protein N-phospho-L-histidine.</text>
        <dbReference type="EC" id="2.7.13.3"/>
    </reaction>
</comment>
<dbReference type="SMART" id="SM00387">
    <property type="entry name" value="HATPase_c"/>
    <property type="match status" value="1"/>
</dbReference>
<dbReference type="PRINTS" id="PR00344">
    <property type="entry name" value="BCTRLSENSOR"/>
</dbReference>
<dbReference type="InterPro" id="IPR005467">
    <property type="entry name" value="His_kinase_dom"/>
</dbReference>
<comment type="caution">
    <text evidence="9">The sequence shown here is derived from an EMBL/GenBank/DDBJ whole genome shotgun (WGS) entry which is preliminary data.</text>
</comment>
<reference evidence="9 10" key="1">
    <citation type="submission" date="2020-08" db="EMBL/GenBank/DDBJ databases">
        <title>A Genomic Blueprint of the Chicken Gut Microbiome.</title>
        <authorList>
            <person name="Gilroy R."/>
            <person name="Ravi A."/>
            <person name="Getino M."/>
            <person name="Pursley I."/>
            <person name="Horton D.L."/>
            <person name="Alikhan N.-F."/>
            <person name="Baker D."/>
            <person name="Gharbi K."/>
            <person name="Hall N."/>
            <person name="Watson M."/>
            <person name="Adriaenssens E.M."/>
            <person name="Foster-Nyarko E."/>
            <person name="Jarju S."/>
            <person name="Secka A."/>
            <person name="Antonio M."/>
            <person name="Oren A."/>
            <person name="Chaudhuri R."/>
            <person name="La Ragione R.M."/>
            <person name="Hildebrand F."/>
            <person name="Pallen M.J."/>
        </authorList>
    </citation>
    <scope>NUCLEOTIDE SEQUENCE [LARGE SCALE GENOMIC DNA]</scope>
    <source>
        <strain evidence="9 10">Sa1BUA13</strain>
    </source>
</reference>
<keyword evidence="6" id="KW-0067">ATP-binding</keyword>
<evidence type="ECO:0000256" key="4">
    <source>
        <dbReference type="ARBA" id="ARBA00022741"/>
    </source>
</evidence>
<dbReference type="InterPro" id="IPR018771">
    <property type="entry name" value="PocR_dom"/>
</dbReference>
<dbReference type="InterPro" id="IPR010559">
    <property type="entry name" value="Sig_transdc_His_kin_internal"/>
</dbReference>
<evidence type="ECO:0000256" key="6">
    <source>
        <dbReference type="ARBA" id="ARBA00022840"/>
    </source>
</evidence>
<dbReference type="Pfam" id="PF06580">
    <property type="entry name" value="His_kinase"/>
    <property type="match status" value="1"/>
</dbReference>
<keyword evidence="4" id="KW-0547">Nucleotide-binding</keyword>
<dbReference type="PANTHER" id="PTHR34220">
    <property type="entry name" value="SENSOR HISTIDINE KINASE YPDA"/>
    <property type="match status" value="1"/>
</dbReference>
<gene>
    <name evidence="9" type="ORF">H9630_01175</name>
</gene>
<evidence type="ECO:0000259" key="8">
    <source>
        <dbReference type="PROSITE" id="PS50109"/>
    </source>
</evidence>
<keyword evidence="7" id="KW-0902">Two-component regulatory system</keyword>
<keyword evidence="10" id="KW-1185">Reference proteome</keyword>
<dbReference type="Pfam" id="PF10114">
    <property type="entry name" value="PocR"/>
    <property type="match status" value="1"/>
</dbReference>
<dbReference type="InterPro" id="IPR004358">
    <property type="entry name" value="Sig_transdc_His_kin-like_C"/>
</dbReference>
<dbReference type="RefSeq" id="WP_191713664.1">
    <property type="nucleotide sequence ID" value="NZ_JACSPU010000001.1"/>
</dbReference>
<organism evidence="9 10">
    <name type="scientific">Planococcus wigleyi</name>
    <dbReference type="NCBI Taxonomy" id="2762216"/>
    <lineage>
        <taxon>Bacteria</taxon>
        <taxon>Bacillati</taxon>
        <taxon>Bacillota</taxon>
        <taxon>Bacilli</taxon>
        <taxon>Bacillales</taxon>
        <taxon>Caryophanaceae</taxon>
        <taxon>Planococcus</taxon>
    </lineage>
</organism>
<dbReference type="InterPro" id="IPR003594">
    <property type="entry name" value="HATPase_dom"/>
</dbReference>
<feature type="domain" description="Histidine kinase" evidence="8">
    <location>
        <begin position="300"/>
        <end position="406"/>
    </location>
</feature>
<dbReference type="EC" id="2.7.13.3" evidence="2"/>
<proteinExistence type="predicted"/>
<dbReference type="Pfam" id="PF02518">
    <property type="entry name" value="HATPase_c"/>
    <property type="match status" value="1"/>
</dbReference>
<evidence type="ECO:0000256" key="1">
    <source>
        <dbReference type="ARBA" id="ARBA00000085"/>
    </source>
</evidence>
<dbReference type="InterPro" id="IPR036890">
    <property type="entry name" value="HATPase_C_sf"/>
</dbReference>